<feature type="domain" description="PA14" evidence="2">
    <location>
        <begin position="53"/>
        <end position="228"/>
    </location>
</feature>
<dbReference type="Proteomes" id="UP001377567">
    <property type="component" value="Unassembled WGS sequence"/>
</dbReference>
<protein>
    <recommendedName>
        <fullName evidence="2">PA14 domain-containing protein</fullName>
    </recommendedName>
</protein>
<accession>A0AAV5S2G0</accession>
<evidence type="ECO:0000256" key="1">
    <source>
        <dbReference type="SAM" id="SignalP"/>
    </source>
</evidence>
<evidence type="ECO:0000313" key="3">
    <source>
        <dbReference type="EMBL" id="GMM57903.1"/>
    </source>
</evidence>
<evidence type="ECO:0000313" key="4">
    <source>
        <dbReference type="Proteomes" id="UP001377567"/>
    </source>
</evidence>
<feature type="signal peptide" evidence="1">
    <location>
        <begin position="1"/>
        <end position="21"/>
    </location>
</feature>
<feature type="chain" id="PRO_5043977789" description="PA14 domain-containing protein" evidence="1">
    <location>
        <begin position="22"/>
        <end position="863"/>
    </location>
</feature>
<keyword evidence="1" id="KW-0732">Signal</keyword>
<reference evidence="3 4" key="1">
    <citation type="journal article" date="2023" name="Elife">
        <title>Identification of key yeast species and microbe-microbe interactions impacting larval growth of Drosophila in the wild.</title>
        <authorList>
            <person name="Mure A."/>
            <person name="Sugiura Y."/>
            <person name="Maeda R."/>
            <person name="Honda K."/>
            <person name="Sakurai N."/>
            <person name="Takahashi Y."/>
            <person name="Watada M."/>
            <person name="Katoh T."/>
            <person name="Gotoh A."/>
            <person name="Gotoh Y."/>
            <person name="Taniguchi I."/>
            <person name="Nakamura K."/>
            <person name="Hayashi T."/>
            <person name="Katayama T."/>
            <person name="Uemura T."/>
            <person name="Hattori Y."/>
        </authorList>
    </citation>
    <scope>NUCLEOTIDE SEQUENCE [LARGE SCALE GENOMIC DNA]</scope>
    <source>
        <strain evidence="3 4">KH-74</strain>
    </source>
</reference>
<gene>
    <name evidence="3" type="ORF">DAKH74_045190</name>
</gene>
<sequence length="863" mass="95534">MLIHTLLTSLTLALVASPVLGQGVNLDSDVTHSCKVPEGSQFTEGFRARFFPYLHPQYTYEYDNREYLLSLYSTLNAPTHTTYGIYDVNFLYQDWNAYNGPQWGEFQGYTTTLTNFTIEYMGYFIPQTTGKYTFSFEGTDDSALLFFANPSAFRCCNSDANIDTNEEDVSIDAIDQWATGAPSTVTVTLEEGLAYPMRIVYYNQGGIGKLYMTWTDPQGVRHDTFDKYVTYFSDVEQVCDHEVVATTTSFEVGTATYTTTQSTIVTTYTGTDDVITTETIYVVQTPGTPATATTAIATTVFTTGDLNLKETTTYSTATGIYTGSDGIVTSETTFYVEEPQSHFSSLEAIPTQENIQAVVPTIAVTMPTFVITTVYDSDIVEPTSTTEVTTFLSTNDEGDEEEVIETEIVVEEPEPETTEYTAETTTEFTNVPEPTTKTQVTTYFTTDDEGDEEEVIETDVIVEEPEPSTTEYTAQTTTEFTNVPEPTTETHVTTYFTTDEEGEEEEVIETEVVVEVPEPETTEFTAETTTEFTDVPEPTTETHVTTYFTTDDNGDEEEVIETEVVVELPEPDTTQYIAETTTEFGDVTAPTTETQLTTYYTTDENGNEEEVVETEVIVEIPSAEETITSATTSFTVGDVTETTTLSTFLTTFYTTDSEGNVEEVIDTEYIVEIPDVEETVTTATTEYTNYPGSVTTTLTQLTTFMTTDAEGNLEEVVETEIIVEIPENRDTAVDAEEFTPNTVSQEEEISTAETFYTHYTGSVTSTYSTHIRTYTTTDSNGNEEEVIETDFYVEIPESTVTIAPPTVQVVSQETKQPSENTIQTSELATSTTNLLSEYQGSATLVTGRIATFIVGLISAMLLI</sequence>
<evidence type="ECO:0000259" key="2">
    <source>
        <dbReference type="PROSITE" id="PS51820"/>
    </source>
</evidence>
<dbReference type="SMART" id="SM00758">
    <property type="entry name" value="PA14"/>
    <property type="match status" value="1"/>
</dbReference>
<dbReference type="InterPro" id="IPR037524">
    <property type="entry name" value="PA14/GLEYA"/>
</dbReference>
<dbReference type="EMBL" id="BTGD01000016">
    <property type="protein sequence ID" value="GMM57903.1"/>
    <property type="molecule type" value="Genomic_DNA"/>
</dbReference>
<dbReference type="GO" id="GO:0000128">
    <property type="term" value="P:flocculation"/>
    <property type="evidence" value="ECO:0007669"/>
    <property type="project" value="InterPro"/>
</dbReference>
<dbReference type="SUPFAM" id="SSF56988">
    <property type="entry name" value="Anthrax protective antigen"/>
    <property type="match status" value="1"/>
</dbReference>
<dbReference type="Pfam" id="PF10528">
    <property type="entry name" value="GLEYA"/>
    <property type="match status" value="1"/>
</dbReference>
<dbReference type="InterPro" id="IPR011658">
    <property type="entry name" value="PA14_dom"/>
</dbReference>
<organism evidence="3 4">
    <name type="scientific">Maudiozyma humilis</name>
    <name type="common">Sour dough yeast</name>
    <name type="synonym">Kazachstania humilis</name>
    <dbReference type="NCBI Taxonomy" id="51915"/>
    <lineage>
        <taxon>Eukaryota</taxon>
        <taxon>Fungi</taxon>
        <taxon>Dikarya</taxon>
        <taxon>Ascomycota</taxon>
        <taxon>Saccharomycotina</taxon>
        <taxon>Saccharomycetes</taxon>
        <taxon>Saccharomycetales</taxon>
        <taxon>Saccharomycetaceae</taxon>
        <taxon>Maudiozyma</taxon>
    </lineage>
</organism>
<name>A0AAV5S2G0_MAUHU</name>
<dbReference type="InterPro" id="IPR018871">
    <property type="entry name" value="GLEYA_adhesin_domain"/>
</dbReference>
<dbReference type="Gene3D" id="2.60.120.1560">
    <property type="match status" value="1"/>
</dbReference>
<dbReference type="PROSITE" id="PS51820">
    <property type="entry name" value="PA14"/>
    <property type="match status" value="1"/>
</dbReference>
<dbReference type="AlphaFoldDB" id="A0AAV5S2G0"/>
<dbReference type="InterPro" id="IPR001389">
    <property type="entry name" value="Flocculin"/>
</dbReference>
<keyword evidence="4" id="KW-1185">Reference proteome</keyword>
<comment type="caution">
    <text evidence="3">The sequence shown here is derived from an EMBL/GenBank/DDBJ whole genome shotgun (WGS) entry which is preliminary data.</text>
</comment>
<dbReference type="Pfam" id="PF00624">
    <property type="entry name" value="Flocculin"/>
    <property type="match status" value="3"/>
</dbReference>
<proteinExistence type="predicted"/>